<protein>
    <recommendedName>
        <fullName evidence="5">DUF4129 domain-containing protein</fullName>
    </recommendedName>
</protein>
<evidence type="ECO:0000256" key="1">
    <source>
        <dbReference type="SAM" id="MobiDB-lite"/>
    </source>
</evidence>
<organism evidence="3 4">
    <name type="scientific">Kitasatospora kazusensis</name>
    <dbReference type="NCBI Taxonomy" id="407974"/>
    <lineage>
        <taxon>Bacteria</taxon>
        <taxon>Bacillati</taxon>
        <taxon>Actinomycetota</taxon>
        <taxon>Actinomycetes</taxon>
        <taxon>Kitasatosporales</taxon>
        <taxon>Streptomycetaceae</taxon>
        <taxon>Kitasatospora</taxon>
    </lineage>
</organism>
<gene>
    <name evidence="3" type="ORF">GCM10009760_20560</name>
</gene>
<feature type="region of interest" description="Disordered" evidence="1">
    <location>
        <begin position="287"/>
        <end position="337"/>
    </location>
</feature>
<evidence type="ECO:0000313" key="3">
    <source>
        <dbReference type="EMBL" id="GAA2138916.1"/>
    </source>
</evidence>
<evidence type="ECO:0008006" key="5">
    <source>
        <dbReference type="Google" id="ProtNLM"/>
    </source>
</evidence>
<dbReference type="Proteomes" id="UP001422759">
    <property type="component" value="Unassembled WGS sequence"/>
</dbReference>
<sequence>MVLERDGGLAPVVQVGLGAVLGAGVLGLVLYATAGPDPVGVLGGGLLVAGTFTVLGGALGFLFGIPRLLTSGAAAHPADQQATSTASYAPNTNLEQVSDWLTKILLGAGLTQLGSLPHRLRQLGDALAPLTGGAGGSAGGAGSGPSGAASFAAGLAVYFTVVGFLSGWLITRLLLARALSTADRQTLADSVSQTAVAANALGFSAQQVRDLFESGVEGLRVQALALLQGSPDAGSIDLLVKAIDRPLSPFELLQALLAAREAVHIPGLPEPDLARLREAVAYTLRNPRTAPPRSRRRAVAEEILRQLPQPRPAAPTAASNASDTTVTTATTPPAPGG</sequence>
<feature type="transmembrane region" description="Helical" evidence="2">
    <location>
        <begin position="39"/>
        <end position="63"/>
    </location>
</feature>
<feature type="compositionally biased region" description="Low complexity" evidence="1">
    <location>
        <begin position="316"/>
        <end position="331"/>
    </location>
</feature>
<name>A0ABN2Z9S0_9ACTN</name>
<reference evidence="3 4" key="1">
    <citation type="journal article" date="2019" name="Int. J. Syst. Evol. Microbiol.">
        <title>The Global Catalogue of Microorganisms (GCM) 10K type strain sequencing project: providing services to taxonomists for standard genome sequencing and annotation.</title>
        <authorList>
            <consortium name="The Broad Institute Genomics Platform"/>
            <consortium name="The Broad Institute Genome Sequencing Center for Infectious Disease"/>
            <person name="Wu L."/>
            <person name="Ma J."/>
        </authorList>
    </citation>
    <scope>NUCLEOTIDE SEQUENCE [LARGE SCALE GENOMIC DNA]</scope>
    <source>
        <strain evidence="3 4">JCM 14560</strain>
    </source>
</reference>
<keyword evidence="2" id="KW-1133">Transmembrane helix</keyword>
<evidence type="ECO:0000256" key="2">
    <source>
        <dbReference type="SAM" id="Phobius"/>
    </source>
</evidence>
<feature type="transmembrane region" description="Helical" evidence="2">
    <location>
        <begin position="12"/>
        <end position="32"/>
    </location>
</feature>
<feature type="transmembrane region" description="Helical" evidence="2">
    <location>
        <begin position="155"/>
        <end position="175"/>
    </location>
</feature>
<proteinExistence type="predicted"/>
<dbReference type="RefSeq" id="WP_344463147.1">
    <property type="nucleotide sequence ID" value="NZ_BAAANT010000009.1"/>
</dbReference>
<dbReference type="EMBL" id="BAAANT010000009">
    <property type="protein sequence ID" value="GAA2138916.1"/>
    <property type="molecule type" value="Genomic_DNA"/>
</dbReference>
<comment type="caution">
    <text evidence="3">The sequence shown here is derived from an EMBL/GenBank/DDBJ whole genome shotgun (WGS) entry which is preliminary data.</text>
</comment>
<accession>A0ABN2Z9S0</accession>
<keyword evidence="4" id="KW-1185">Reference proteome</keyword>
<keyword evidence="2" id="KW-0472">Membrane</keyword>
<keyword evidence="2" id="KW-0812">Transmembrane</keyword>
<evidence type="ECO:0000313" key="4">
    <source>
        <dbReference type="Proteomes" id="UP001422759"/>
    </source>
</evidence>